<evidence type="ECO:0000256" key="3">
    <source>
        <dbReference type="ARBA" id="ARBA00023015"/>
    </source>
</evidence>
<dbReference type="GO" id="GO:0006355">
    <property type="term" value="P:regulation of DNA-templated transcription"/>
    <property type="evidence" value="ECO:0007669"/>
    <property type="project" value="InterPro"/>
</dbReference>
<dbReference type="PROSITE" id="PS50043">
    <property type="entry name" value="HTH_LUXR_2"/>
    <property type="match status" value="1"/>
</dbReference>
<evidence type="ECO:0000313" key="7">
    <source>
        <dbReference type="EMBL" id="ASV83950.1"/>
    </source>
</evidence>
<dbReference type="KEGG" id="och:CES85_4733"/>
<dbReference type="PANTHER" id="PTHR44688:SF16">
    <property type="entry name" value="DNA-BINDING TRANSCRIPTIONAL ACTIVATOR DEVR_DOSR"/>
    <property type="match status" value="1"/>
</dbReference>
<keyword evidence="2" id="KW-0673">Quorum sensing</keyword>
<dbReference type="Gene3D" id="3.30.450.80">
    <property type="entry name" value="Transcription factor LuxR-like, autoinducer-binding domain"/>
    <property type="match status" value="1"/>
</dbReference>
<dbReference type="PRINTS" id="PR00038">
    <property type="entry name" value="HTHLUXR"/>
</dbReference>
<dbReference type="Proteomes" id="UP000215256">
    <property type="component" value="Chromosome 2"/>
</dbReference>
<dbReference type="PROSITE" id="PS00622">
    <property type="entry name" value="HTH_LUXR_1"/>
    <property type="match status" value="1"/>
</dbReference>
<evidence type="ECO:0000256" key="5">
    <source>
        <dbReference type="ARBA" id="ARBA00023163"/>
    </source>
</evidence>
<evidence type="ECO:0000256" key="4">
    <source>
        <dbReference type="ARBA" id="ARBA00023125"/>
    </source>
</evidence>
<reference evidence="7 8" key="1">
    <citation type="submission" date="2017-07" db="EMBL/GenBank/DDBJ databases">
        <title>Phylogenetic study on the rhizospheric bacterium Ochrobactrum sp. A44.</title>
        <authorList>
            <person name="Krzyzanowska D.M."/>
            <person name="Ossowicki A."/>
            <person name="Rajewska M."/>
            <person name="Maciag T."/>
            <person name="Kaczynski Z."/>
            <person name="Czerwicka M."/>
            <person name="Jafra S."/>
        </authorList>
    </citation>
    <scope>NUCLEOTIDE SEQUENCE [LARGE SCALE GENOMIC DNA]</scope>
    <source>
        <strain evidence="7 8">A44</strain>
    </source>
</reference>
<organism evidence="7 8">
    <name type="scientific">Ochrobactrum quorumnocens</name>
    <dbReference type="NCBI Taxonomy" id="271865"/>
    <lineage>
        <taxon>Bacteria</taxon>
        <taxon>Pseudomonadati</taxon>
        <taxon>Pseudomonadota</taxon>
        <taxon>Alphaproteobacteria</taxon>
        <taxon>Hyphomicrobiales</taxon>
        <taxon>Brucellaceae</taxon>
        <taxon>Brucella/Ochrobactrum group</taxon>
        <taxon>Ochrobactrum</taxon>
    </lineage>
</organism>
<dbReference type="SUPFAM" id="SSF46894">
    <property type="entry name" value="C-terminal effector domain of the bipartite response regulators"/>
    <property type="match status" value="1"/>
</dbReference>
<keyword evidence="4" id="KW-0238">DNA-binding</keyword>
<evidence type="ECO:0000313" key="8">
    <source>
        <dbReference type="Proteomes" id="UP000215256"/>
    </source>
</evidence>
<name>A0A248UBN7_9HYPH</name>
<dbReference type="InterPro" id="IPR005143">
    <property type="entry name" value="TF_LuxR_autoind-bd_dom"/>
</dbReference>
<evidence type="ECO:0000259" key="6">
    <source>
        <dbReference type="PROSITE" id="PS50043"/>
    </source>
</evidence>
<dbReference type="InterPro" id="IPR036388">
    <property type="entry name" value="WH-like_DNA-bd_sf"/>
</dbReference>
<dbReference type="Pfam" id="PF03472">
    <property type="entry name" value="Autoind_bind"/>
    <property type="match status" value="1"/>
</dbReference>
<dbReference type="GO" id="GO:0009372">
    <property type="term" value="P:quorum sensing"/>
    <property type="evidence" value="ECO:0007669"/>
    <property type="project" value="UniProtKB-KW"/>
</dbReference>
<protein>
    <recommendedName>
        <fullName evidence="1">HTH-type quorum sensing-dependent transcriptional regulator VjbR</fullName>
    </recommendedName>
</protein>
<feature type="domain" description="HTH luxR-type" evidence="6">
    <location>
        <begin position="185"/>
        <end position="250"/>
    </location>
</feature>
<dbReference type="RefSeq" id="WP_095444817.1">
    <property type="nucleotide sequence ID" value="NZ_CP022603.1"/>
</dbReference>
<keyword evidence="3" id="KW-0805">Transcription regulation</keyword>
<dbReference type="SUPFAM" id="SSF75516">
    <property type="entry name" value="Pheromone-binding domain of LuxR-like quorum-sensing transcription factors"/>
    <property type="match status" value="1"/>
</dbReference>
<keyword evidence="5" id="KW-0804">Transcription</keyword>
<proteinExistence type="predicted"/>
<dbReference type="InterPro" id="IPR016032">
    <property type="entry name" value="Sig_transdc_resp-reg_C-effctor"/>
</dbReference>
<dbReference type="EMBL" id="CP022603">
    <property type="protein sequence ID" value="ASV83950.1"/>
    <property type="molecule type" value="Genomic_DNA"/>
</dbReference>
<dbReference type="Gene3D" id="1.10.10.10">
    <property type="entry name" value="Winged helix-like DNA-binding domain superfamily/Winged helix DNA-binding domain"/>
    <property type="match status" value="1"/>
</dbReference>
<dbReference type="SMART" id="SM00421">
    <property type="entry name" value="HTH_LUXR"/>
    <property type="match status" value="1"/>
</dbReference>
<dbReference type="AlphaFoldDB" id="A0A248UBN7"/>
<dbReference type="GO" id="GO:0003677">
    <property type="term" value="F:DNA binding"/>
    <property type="evidence" value="ECO:0007669"/>
    <property type="project" value="UniProtKB-KW"/>
</dbReference>
<dbReference type="Pfam" id="PF00196">
    <property type="entry name" value="GerE"/>
    <property type="match status" value="1"/>
</dbReference>
<dbReference type="OrthoDB" id="3170288at2"/>
<evidence type="ECO:0000256" key="2">
    <source>
        <dbReference type="ARBA" id="ARBA00022654"/>
    </source>
</evidence>
<dbReference type="PANTHER" id="PTHR44688">
    <property type="entry name" value="DNA-BINDING TRANSCRIPTIONAL ACTIVATOR DEVR_DOSR"/>
    <property type="match status" value="1"/>
</dbReference>
<gene>
    <name evidence="7" type="ORF">CES85_4733</name>
</gene>
<sequence length="254" mass="29077">MRDEIETFRQNFTAHQTLDGRIDEIFQAMKPLGFEALIYDYTPSAFDMNGDMMGPSLMKLRNISDDMLEFWAEKGYFRIDPVQRLACRASVPFFWNYDERAESLLQEFMTEDTAPVANYLHERDISAGVTVPIHMPHGDYATVTGVFSGPRSDFRQRALRYVADFNLMAQIFHQSAYELFDEHTRGIGKVHLTVRERECLRYAAEGLSAKEISRIIDRSVPTVVMHLNAAAKKLGAKNRTQAVVRATRARLLDA</sequence>
<dbReference type="CDD" id="cd06170">
    <property type="entry name" value="LuxR_C_like"/>
    <property type="match status" value="1"/>
</dbReference>
<dbReference type="InterPro" id="IPR036693">
    <property type="entry name" value="TF_LuxR_autoind-bd_dom_sf"/>
</dbReference>
<dbReference type="InterPro" id="IPR000792">
    <property type="entry name" value="Tscrpt_reg_LuxR_C"/>
</dbReference>
<evidence type="ECO:0000256" key="1">
    <source>
        <dbReference type="ARBA" id="ARBA00015288"/>
    </source>
</evidence>
<accession>A0A248UBN7</accession>